<evidence type="ECO:0000313" key="2">
    <source>
        <dbReference type="EMBL" id="KAK1716717.1"/>
    </source>
</evidence>
<accession>A0AAD8UCT0</accession>
<comment type="caution">
    <text evidence="2">The sequence shown here is derived from an EMBL/GenBank/DDBJ whole genome shotgun (WGS) entry which is preliminary data.</text>
</comment>
<evidence type="ECO:0000256" key="1">
    <source>
        <dbReference type="SAM" id="SignalP"/>
    </source>
</evidence>
<organism evidence="2 3">
    <name type="scientific">Glomerella acutata</name>
    <name type="common">Colletotrichum acutatum</name>
    <dbReference type="NCBI Taxonomy" id="27357"/>
    <lineage>
        <taxon>Eukaryota</taxon>
        <taxon>Fungi</taxon>
        <taxon>Dikarya</taxon>
        <taxon>Ascomycota</taxon>
        <taxon>Pezizomycotina</taxon>
        <taxon>Sordariomycetes</taxon>
        <taxon>Hypocreomycetidae</taxon>
        <taxon>Glomerellales</taxon>
        <taxon>Glomerellaceae</taxon>
        <taxon>Colletotrichum</taxon>
        <taxon>Colletotrichum acutatum species complex</taxon>
    </lineage>
</organism>
<dbReference type="Proteomes" id="UP001244207">
    <property type="component" value="Unassembled WGS sequence"/>
</dbReference>
<proteinExistence type="predicted"/>
<protein>
    <recommendedName>
        <fullName evidence="4">Secreted protein</fullName>
    </recommendedName>
</protein>
<dbReference type="GeneID" id="85393003"/>
<sequence length="140" mass="15801">MKLTAVLLSASALFLGSANAWWCTNYGKQANHLSCKALYPVGWAHCTLCDWRGDCMLTEDTPCGEGGFEGCVSDSNILGNDRRRTLTLRLSVCKESALMNFWEIFGHCMRDFQGSFRGLNYRTPHFNDNWFRVKTFIGLG</sequence>
<reference evidence="2" key="1">
    <citation type="submission" date="2021-12" db="EMBL/GenBank/DDBJ databases">
        <title>Comparative genomics, transcriptomics and evolutionary studies reveal genomic signatures of adaptation to plant cell wall in hemibiotrophic fungi.</title>
        <authorList>
            <consortium name="DOE Joint Genome Institute"/>
            <person name="Baroncelli R."/>
            <person name="Diaz J.F."/>
            <person name="Benocci T."/>
            <person name="Peng M."/>
            <person name="Battaglia E."/>
            <person name="Haridas S."/>
            <person name="Andreopoulos W."/>
            <person name="Labutti K."/>
            <person name="Pangilinan J."/>
            <person name="Floch G.L."/>
            <person name="Makela M.R."/>
            <person name="Henrissat B."/>
            <person name="Grigoriev I.V."/>
            <person name="Crouch J.A."/>
            <person name="De Vries R.P."/>
            <person name="Sukno S.A."/>
            <person name="Thon M.R."/>
        </authorList>
    </citation>
    <scope>NUCLEOTIDE SEQUENCE</scope>
    <source>
        <strain evidence="2">CBS 112980</strain>
    </source>
</reference>
<dbReference type="AlphaFoldDB" id="A0AAD8UCT0"/>
<dbReference type="RefSeq" id="XP_060360647.1">
    <property type="nucleotide sequence ID" value="XM_060509104.1"/>
</dbReference>
<dbReference type="EMBL" id="JAHMHS010000113">
    <property type="protein sequence ID" value="KAK1716717.1"/>
    <property type="molecule type" value="Genomic_DNA"/>
</dbReference>
<name>A0AAD8UCT0_GLOAC</name>
<evidence type="ECO:0000313" key="3">
    <source>
        <dbReference type="Proteomes" id="UP001244207"/>
    </source>
</evidence>
<gene>
    <name evidence="2" type="ORF">BDZ83DRAFT_634500</name>
</gene>
<feature type="signal peptide" evidence="1">
    <location>
        <begin position="1"/>
        <end position="20"/>
    </location>
</feature>
<keyword evidence="3" id="KW-1185">Reference proteome</keyword>
<keyword evidence="1" id="KW-0732">Signal</keyword>
<evidence type="ECO:0008006" key="4">
    <source>
        <dbReference type="Google" id="ProtNLM"/>
    </source>
</evidence>
<feature type="chain" id="PRO_5041996967" description="Secreted protein" evidence="1">
    <location>
        <begin position="21"/>
        <end position="140"/>
    </location>
</feature>